<proteinExistence type="predicted"/>
<keyword evidence="1" id="KW-0732">Signal</keyword>
<evidence type="ECO:0000256" key="1">
    <source>
        <dbReference type="SAM" id="SignalP"/>
    </source>
</evidence>
<dbReference type="AlphaFoldDB" id="A0A1X6P1V9"/>
<accession>A0A1X6P1V9</accession>
<name>A0A1X6P1V9_PORUM</name>
<evidence type="ECO:0000313" key="3">
    <source>
        <dbReference type="Proteomes" id="UP000218209"/>
    </source>
</evidence>
<reference evidence="2 3" key="1">
    <citation type="submission" date="2017-03" db="EMBL/GenBank/DDBJ databases">
        <title>WGS assembly of Porphyra umbilicalis.</title>
        <authorList>
            <person name="Brawley S.H."/>
            <person name="Blouin N.A."/>
            <person name="Ficko-Blean E."/>
            <person name="Wheeler G.L."/>
            <person name="Lohr M."/>
            <person name="Goodson H.V."/>
            <person name="Jenkins J.W."/>
            <person name="Blaby-Haas C.E."/>
            <person name="Helliwell K.E."/>
            <person name="Chan C."/>
            <person name="Marriage T."/>
            <person name="Bhattacharya D."/>
            <person name="Klein A.S."/>
            <person name="Badis Y."/>
            <person name="Brodie J."/>
            <person name="Cao Y."/>
            <person name="Collen J."/>
            <person name="Dittami S.M."/>
            <person name="Gachon C.M."/>
            <person name="Green B.R."/>
            <person name="Karpowicz S."/>
            <person name="Kim J.W."/>
            <person name="Kudahl U."/>
            <person name="Lin S."/>
            <person name="Michel G."/>
            <person name="Mittag M."/>
            <person name="Olson B.J."/>
            <person name="Pangilinan J."/>
            <person name="Peng Y."/>
            <person name="Qiu H."/>
            <person name="Shu S."/>
            <person name="Singer J.T."/>
            <person name="Smith A.G."/>
            <person name="Sprecher B.N."/>
            <person name="Wagner V."/>
            <person name="Wang W."/>
            <person name="Wang Z.-Y."/>
            <person name="Yan J."/>
            <person name="Yarish C."/>
            <person name="Zoeuner-Riek S."/>
            <person name="Zhuang Y."/>
            <person name="Zou Y."/>
            <person name="Lindquist E.A."/>
            <person name="Grimwood J."/>
            <person name="Barry K."/>
            <person name="Rokhsar D.S."/>
            <person name="Schmutz J."/>
            <person name="Stiller J.W."/>
            <person name="Grossman A.R."/>
            <person name="Prochnik S.E."/>
        </authorList>
    </citation>
    <scope>NUCLEOTIDE SEQUENCE [LARGE SCALE GENOMIC DNA]</scope>
    <source>
        <strain evidence="2">4086291</strain>
    </source>
</reference>
<dbReference type="PROSITE" id="PS51257">
    <property type="entry name" value="PROKAR_LIPOPROTEIN"/>
    <property type="match status" value="1"/>
</dbReference>
<dbReference type="Proteomes" id="UP000218209">
    <property type="component" value="Unassembled WGS sequence"/>
</dbReference>
<keyword evidence="3" id="KW-1185">Reference proteome</keyword>
<sequence length="396" mass="40727">MAPRGLVPLLAAAALAVAAGTLPPPAAAVACARLVATPPPRPVCTAPLTNATAINDAQFLGTHNSYHLAPADSILTLIRGLLGDATANTFTVSQAPLAEQLGPLGVRQLELDVMADPAGGEYAVPKLIGADLLGLVTKAGRGLPPRPAAEVAALREPGPKVLHVRDVDYWATVLTFRAAIAQVASWSASLGRRHSPVAVLVEVIEPRTDIPVIRQPLAWTAADFGALEAAILATVGRANVLIPADVRGAAPTLRAAVTTKGWPTLAAAAGKFLFFLDNGGALRDTYARLPAGGTERLFFTDRADETGHPDAAFVKLNNPSSPAAAARITDAVRAGFLVRTRADRDAVTGDTARRAAALDSGATFVSTDFPGVGRDGYSVSVGGGEGRVNPVRCVPA</sequence>
<gene>
    <name evidence="2" type="ORF">BU14_0279s0009</name>
</gene>
<dbReference type="CDD" id="cd08589">
    <property type="entry name" value="PI-PLCc_SaPLC1_like"/>
    <property type="match status" value="1"/>
</dbReference>
<protein>
    <recommendedName>
        <fullName evidence="4">GP-PDE domain-containing protein</fullName>
    </recommendedName>
</protein>
<feature type="signal peptide" evidence="1">
    <location>
        <begin position="1"/>
        <end position="28"/>
    </location>
</feature>
<evidence type="ECO:0008006" key="4">
    <source>
        <dbReference type="Google" id="ProtNLM"/>
    </source>
</evidence>
<dbReference type="InterPro" id="IPR017946">
    <property type="entry name" value="PLC-like_Pdiesterase_TIM-brl"/>
</dbReference>
<dbReference type="Pfam" id="PF16670">
    <property type="entry name" value="PI-PLC-C1"/>
    <property type="match status" value="1"/>
</dbReference>
<dbReference type="SUPFAM" id="SSF51695">
    <property type="entry name" value="PLC-like phosphodiesterases"/>
    <property type="match status" value="1"/>
</dbReference>
<dbReference type="GO" id="GO:0006629">
    <property type="term" value="P:lipid metabolic process"/>
    <property type="evidence" value="ECO:0007669"/>
    <property type="project" value="InterPro"/>
</dbReference>
<dbReference type="InterPro" id="IPR032075">
    <property type="entry name" value="PI-PLC-C1"/>
</dbReference>
<evidence type="ECO:0000313" key="2">
    <source>
        <dbReference type="EMBL" id="OSX74623.1"/>
    </source>
</evidence>
<organism evidence="2 3">
    <name type="scientific">Porphyra umbilicalis</name>
    <name type="common">Purple laver</name>
    <name type="synonym">Red alga</name>
    <dbReference type="NCBI Taxonomy" id="2786"/>
    <lineage>
        <taxon>Eukaryota</taxon>
        <taxon>Rhodophyta</taxon>
        <taxon>Bangiophyceae</taxon>
        <taxon>Bangiales</taxon>
        <taxon>Bangiaceae</taxon>
        <taxon>Porphyra</taxon>
    </lineage>
</organism>
<dbReference type="EMBL" id="KV918939">
    <property type="protein sequence ID" value="OSX74623.1"/>
    <property type="molecule type" value="Genomic_DNA"/>
</dbReference>
<dbReference type="OrthoDB" id="2017497at2759"/>
<dbReference type="GO" id="GO:0008081">
    <property type="term" value="F:phosphoric diester hydrolase activity"/>
    <property type="evidence" value="ECO:0007669"/>
    <property type="project" value="InterPro"/>
</dbReference>
<dbReference type="Gene3D" id="3.20.20.190">
    <property type="entry name" value="Phosphatidylinositol (PI) phosphodiesterase"/>
    <property type="match status" value="1"/>
</dbReference>
<feature type="chain" id="PRO_5013344392" description="GP-PDE domain-containing protein" evidence="1">
    <location>
        <begin position="29"/>
        <end position="396"/>
    </location>
</feature>